<dbReference type="Proteomes" id="UP001159659">
    <property type="component" value="Unassembled WGS sequence"/>
</dbReference>
<protein>
    <submittedName>
        <fullName evidence="3">Uncharacterized protein</fullName>
    </submittedName>
</protein>
<keyword evidence="1" id="KW-0472">Membrane</keyword>
<dbReference type="Proteomes" id="UP001157938">
    <property type="component" value="Unassembled WGS sequence"/>
</dbReference>
<proteinExistence type="predicted"/>
<feature type="transmembrane region" description="Helical" evidence="1">
    <location>
        <begin position="26"/>
        <end position="46"/>
    </location>
</feature>
<dbReference type="PANTHER" id="PTHR13627:SF33">
    <property type="entry name" value="LICD FAMILY PROTEIN"/>
    <property type="match status" value="1"/>
</dbReference>
<keyword evidence="1" id="KW-1133">Transmembrane helix</keyword>
<evidence type="ECO:0000313" key="3">
    <source>
        <dbReference type="EMBL" id="CAI5714666.1"/>
    </source>
</evidence>
<name>A0AAV0T4L7_9STRA</name>
<evidence type="ECO:0000313" key="4">
    <source>
        <dbReference type="Proteomes" id="UP001157938"/>
    </source>
</evidence>
<comment type="caution">
    <text evidence="3">The sequence shown here is derived from an EMBL/GenBank/DDBJ whole genome shotgun (WGS) entry which is preliminary data.</text>
</comment>
<dbReference type="AlphaFoldDB" id="A0AAV0T4L7"/>
<gene>
    <name evidence="2" type="ORF">PFR001_LOCUS2350</name>
    <name evidence="3" type="ORF">PFR002_LOCUS2955</name>
</gene>
<reference evidence="3" key="2">
    <citation type="submission" date="2022-12" db="EMBL/GenBank/DDBJ databases">
        <authorList>
            <person name="Webb A."/>
        </authorList>
    </citation>
    <scope>NUCLEOTIDE SEQUENCE</scope>
    <source>
        <strain evidence="3">Pf2</strain>
    </source>
</reference>
<accession>A0AAV0T4L7</accession>
<dbReference type="InterPro" id="IPR052613">
    <property type="entry name" value="LicD_transferase"/>
</dbReference>
<evidence type="ECO:0000313" key="5">
    <source>
        <dbReference type="Proteomes" id="UP001159659"/>
    </source>
</evidence>
<keyword evidence="4" id="KW-1185">Reference proteome</keyword>
<reference evidence="2 4" key="1">
    <citation type="submission" date="2021-11" db="EMBL/GenBank/DDBJ databases">
        <authorList>
            <person name="Islam A."/>
            <person name="Islam S."/>
            <person name="Flora M.S."/>
            <person name="Rahman M."/>
            <person name="Ziaur R.M."/>
            <person name="Epstein J.H."/>
            <person name="Hassan M."/>
            <person name="Klassen M."/>
            <person name="Woodard K."/>
            <person name="Webb A."/>
            <person name="Webby R.J."/>
            <person name="El Zowalaty M.E."/>
        </authorList>
    </citation>
    <scope>NUCLEOTIDE SEQUENCE [LARGE SCALE GENOMIC DNA]</scope>
    <source>
        <strain evidence="2">Pf1</strain>
    </source>
</reference>
<dbReference type="EMBL" id="CANTFK010000343">
    <property type="protein sequence ID" value="CAI5714666.1"/>
    <property type="molecule type" value="Genomic_DNA"/>
</dbReference>
<dbReference type="EMBL" id="CAKLBC010000519">
    <property type="protein sequence ID" value="CAH0486746.1"/>
    <property type="molecule type" value="Genomic_DNA"/>
</dbReference>
<evidence type="ECO:0000256" key="1">
    <source>
        <dbReference type="SAM" id="Phobius"/>
    </source>
</evidence>
<organism evidence="3 5">
    <name type="scientific">Peronospora farinosa</name>
    <dbReference type="NCBI Taxonomy" id="134698"/>
    <lineage>
        <taxon>Eukaryota</taxon>
        <taxon>Sar</taxon>
        <taxon>Stramenopiles</taxon>
        <taxon>Oomycota</taxon>
        <taxon>Peronosporomycetes</taxon>
        <taxon>Peronosporales</taxon>
        <taxon>Peronosporaceae</taxon>
        <taxon>Peronospora</taxon>
    </lineage>
</organism>
<dbReference type="PANTHER" id="PTHR13627">
    <property type="entry name" value="FUKUTIN RELATED PROTEIN"/>
    <property type="match status" value="1"/>
</dbReference>
<keyword evidence="1" id="KW-0812">Transmembrane</keyword>
<evidence type="ECO:0000313" key="2">
    <source>
        <dbReference type="EMBL" id="CAH0486746.1"/>
    </source>
</evidence>
<sequence>MDKKLKDGVVGAHSRHTNLLQNDKRLVPVWVLVMIGLLVSAEVYIISTSQACNFWEKKCTPTVVDANDVESALFHRYYTELKSIGALPPPDIGKKHANLCNTANRLQAQYEYCLPISGRKDSPFCDAADRMNLLNTDSKSICFASVLHMLMVEVYEELQATGNTPFLTFGSLLGAVRNQSIIHYTEDVDIGYVDKLKMVDKLSVALQKKGYHMFFKDIWRVCVAPTHPLAGHLYDPDHLTTESFGVPYVDLYMMMQIKGTDWNLLELEKLLPKDRVQLFSQVTVNGQVFDTFRDPKYFLTVAYGSDYMVPKSRQTRQL</sequence>